<keyword evidence="6 9" id="KW-0067">ATP-binding</keyword>
<evidence type="ECO:0000256" key="9">
    <source>
        <dbReference type="RuleBase" id="RU364073"/>
    </source>
</evidence>
<dbReference type="EMBL" id="JACRSS010000001">
    <property type="protein sequence ID" value="MBC8537837.1"/>
    <property type="molecule type" value="Genomic_DNA"/>
</dbReference>
<dbReference type="Pfam" id="PF00370">
    <property type="entry name" value="FGGY_N"/>
    <property type="match status" value="1"/>
</dbReference>
<dbReference type="NCBIfam" id="TIGR01312">
    <property type="entry name" value="XylB"/>
    <property type="match status" value="1"/>
</dbReference>
<keyword evidence="7 9" id="KW-0119">Carbohydrate metabolism</keyword>
<proteinExistence type="inferred from homology"/>
<comment type="similarity">
    <text evidence="1 8">Belongs to the FGGY kinase family.</text>
</comment>
<dbReference type="SUPFAM" id="SSF53067">
    <property type="entry name" value="Actin-like ATPase domain"/>
    <property type="match status" value="2"/>
</dbReference>
<dbReference type="EC" id="2.7.1.17" evidence="9"/>
<dbReference type="GO" id="GO:0042732">
    <property type="term" value="P:D-xylose metabolic process"/>
    <property type="evidence" value="ECO:0007669"/>
    <property type="project" value="UniProtKB-KW"/>
</dbReference>
<dbReference type="PANTHER" id="PTHR43095:SF5">
    <property type="entry name" value="XYLULOSE KINASE"/>
    <property type="match status" value="1"/>
</dbReference>
<reference evidence="12" key="1">
    <citation type="submission" date="2020-08" db="EMBL/GenBank/DDBJ databases">
        <title>Genome public.</title>
        <authorList>
            <person name="Liu C."/>
            <person name="Sun Q."/>
        </authorList>
    </citation>
    <scope>NUCLEOTIDE SEQUENCE</scope>
    <source>
        <strain evidence="12">NSJ-63</strain>
    </source>
</reference>
<accession>A0A926DHD6</accession>
<dbReference type="Proteomes" id="UP000617951">
    <property type="component" value="Unassembled WGS sequence"/>
</dbReference>
<comment type="caution">
    <text evidence="12">The sequence shown here is derived from an EMBL/GenBank/DDBJ whole genome shotgun (WGS) entry which is preliminary data.</text>
</comment>
<comment type="catalytic activity">
    <reaction evidence="9">
        <text>D-xylulose + ATP = D-xylulose 5-phosphate + ADP + H(+)</text>
        <dbReference type="Rhea" id="RHEA:10964"/>
        <dbReference type="ChEBI" id="CHEBI:15378"/>
        <dbReference type="ChEBI" id="CHEBI:17140"/>
        <dbReference type="ChEBI" id="CHEBI:30616"/>
        <dbReference type="ChEBI" id="CHEBI:57737"/>
        <dbReference type="ChEBI" id="CHEBI:456216"/>
        <dbReference type="EC" id="2.7.1.17"/>
    </reaction>
</comment>
<dbReference type="Pfam" id="PF02782">
    <property type="entry name" value="FGGY_C"/>
    <property type="match status" value="1"/>
</dbReference>
<dbReference type="InterPro" id="IPR006000">
    <property type="entry name" value="Xylulokinase"/>
</dbReference>
<dbReference type="PIRSF" id="PIRSF000538">
    <property type="entry name" value="GlpK"/>
    <property type="match status" value="1"/>
</dbReference>
<keyword evidence="13" id="KW-1185">Reference proteome</keyword>
<evidence type="ECO:0000256" key="3">
    <source>
        <dbReference type="ARBA" id="ARBA00022679"/>
    </source>
</evidence>
<dbReference type="CDD" id="cd07805">
    <property type="entry name" value="ASKHA_NBD_FGGY_CvXK-like"/>
    <property type="match status" value="1"/>
</dbReference>
<evidence type="ECO:0000256" key="2">
    <source>
        <dbReference type="ARBA" id="ARBA00022629"/>
    </source>
</evidence>
<evidence type="ECO:0000256" key="4">
    <source>
        <dbReference type="ARBA" id="ARBA00022741"/>
    </source>
</evidence>
<evidence type="ECO:0000256" key="8">
    <source>
        <dbReference type="RuleBase" id="RU003733"/>
    </source>
</evidence>
<dbReference type="GO" id="GO:0005997">
    <property type="term" value="P:xylulose metabolic process"/>
    <property type="evidence" value="ECO:0007669"/>
    <property type="project" value="InterPro"/>
</dbReference>
<evidence type="ECO:0000256" key="5">
    <source>
        <dbReference type="ARBA" id="ARBA00022777"/>
    </source>
</evidence>
<organism evidence="12 13">
    <name type="scientific">Guopingia tenuis</name>
    <dbReference type="NCBI Taxonomy" id="2763656"/>
    <lineage>
        <taxon>Bacteria</taxon>
        <taxon>Bacillati</taxon>
        <taxon>Bacillota</taxon>
        <taxon>Clostridia</taxon>
        <taxon>Christensenellales</taxon>
        <taxon>Christensenellaceae</taxon>
        <taxon>Guopingia</taxon>
    </lineage>
</organism>
<dbReference type="PROSITE" id="PS00933">
    <property type="entry name" value="FGGY_KINASES_1"/>
    <property type="match status" value="1"/>
</dbReference>
<evidence type="ECO:0000259" key="10">
    <source>
        <dbReference type="Pfam" id="PF00370"/>
    </source>
</evidence>
<dbReference type="InterPro" id="IPR018483">
    <property type="entry name" value="Carb_kinase_FGGY_CS"/>
</dbReference>
<feature type="domain" description="Carbohydrate kinase FGGY C-terminal" evidence="11">
    <location>
        <begin position="255"/>
        <end position="450"/>
    </location>
</feature>
<gene>
    <name evidence="9 12" type="primary">xylB</name>
    <name evidence="12" type="ORF">H8693_02670</name>
</gene>
<keyword evidence="5 8" id="KW-0418">Kinase</keyword>
<evidence type="ECO:0000313" key="13">
    <source>
        <dbReference type="Proteomes" id="UP000617951"/>
    </source>
</evidence>
<protein>
    <recommendedName>
        <fullName evidence="9">Xylulose kinase</fullName>
        <shortName evidence="9">Xylulokinase</shortName>
        <ecNumber evidence="9">2.7.1.17</ecNumber>
    </recommendedName>
</protein>
<name>A0A926DHD6_9FIRM</name>
<evidence type="ECO:0000256" key="7">
    <source>
        <dbReference type="ARBA" id="ARBA00023277"/>
    </source>
</evidence>
<feature type="domain" description="Carbohydrate kinase FGGY N-terminal" evidence="10">
    <location>
        <begin position="4"/>
        <end position="246"/>
    </location>
</feature>
<dbReference type="GO" id="GO:0004856">
    <property type="term" value="F:D-xylulokinase activity"/>
    <property type="evidence" value="ECO:0007669"/>
    <property type="project" value="UniProtKB-EC"/>
</dbReference>
<evidence type="ECO:0000313" key="12">
    <source>
        <dbReference type="EMBL" id="MBC8537837.1"/>
    </source>
</evidence>
<keyword evidence="2 9" id="KW-0859">Xylose metabolism</keyword>
<dbReference type="GO" id="GO:0005524">
    <property type="term" value="F:ATP binding"/>
    <property type="evidence" value="ECO:0007669"/>
    <property type="project" value="UniProtKB-KW"/>
</dbReference>
<dbReference type="InterPro" id="IPR043129">
    <property type="entry name" value="ATPase_NBD"/>
</dbReference>
<keyword evidence="4 9" id="KW-0547">Nucleotide-binding</keyword>
<sequence>MMKYLLAHDLGTSGNKATLFSTDGQLVKSYVESYGCHYFNNNWAEQNPEEWWQAVCVTSKKILEGIDPSDIAAVSFSGQMMGCVCVDKNGNVLRPSIIWADQRAVKEADQIAQKISPRRFFETTGHRNSASYSIQKFLWIKNNEPEVYENTYKVLFCKDYIVYRLTGKFATEPTDAAGSTALNINKIAWSEEILDAAGIDGDKLPEIMPSTTVIGGVTAEASALTGLKEGTPVVLGGGDGCCANVGASVIEEGQAYCALGSSSWISYTGYKPLFDDDMKIFNWPSLVPGMINPCGTMQAAGVSYSWLKNVICTGEQMQAAAEGKSPYDLMNAQIAESTPGSNGILYLPYLMGERSPRWNPNAKGAFIGLKAEHERKDVLRSVLEGITMNLNVILSIFRKERDFKDLIVIGGGAKGDIWLQILADIFNLDIVKPNYLEEATSMGAAITGGVGVGEFKDFSAIHKFLKPESKVSPIPEHVEEYKKMIPIFDHAYDALVGVFDELSAAF</sequence>
<dbReference type="PANTHER" id="PTHR43095">
    <property type="entry name" value="SUGAR KINASE"/>
    <property type="match status" value="1"/>
</dbReference>
<dbReference type="Gene3D" id="3.30.420.40">
    <property type="match status" value="2"/>
</dbReference>
<dbReference type="InterPro" id="IPR018485">
    <property type="entry name" value="FGGY_C"/>
</dbReference>
<dbReference type="InterPro" id="IPR018484">
    <property type="entry name" value="FGGY_N"/>
</dbReference>
<dbReference type="InterPro" id="IPR000577">
    <property type="entry name" value="Carb_kinase_FGGY"/>
</dbReference>
<evidence type="ECO:0000256" key="6">
    <source>
        <dbReference type="ARBA" id="ARBA00022840"/>
    </source>
</evidence>
<dbReference type="PROSITE" id="PS00445">
    <property type="entry name" value="FGGY_KINASES_2"/>
    <property type="match status" value="1"/>
</dbReference>
<evidence type="ECO:0000256" key="1">
    <source>
        <dbReference type="ARBA" id="ARBA00009156"/>
    </source>
</evidence>
<dbReference type="InterPro" id="IPR050406">
    <property type="entry name" value="FGGY_Carb_Kinase"/>
</dbReference>
<dbReference type="AlphaFoldDB" id="A0A926DHD6"/>
<evidence type="ECO:0000259" key="11">
    <source>
        <dbReference type="Pfam" id="PF02782"/>
    </source>
</evidence>
<keyword evidence="3 8" id="KW-0808">Transferase</keyword>